<organism evidence="7 8">
    <name type="scientific">Serendipita indica (strain DSM 11827)</name>
    <name type="common">Root endophyte fungus</name>
    <name type="synonym">Piriformospora indica</name>
    <dbReference type="NCBI Taxonomy" id="1109443"/>
    <lineage>
        <taxon>Eukaryota</taxon>
        <taxon>Fungi</taxon>
        <taxon>Dikarya</taxon>
        <taxon>Basidiomycota</taxon>
        <taxon>Agaricomycotina</taxon>
        <taxon>Agaricomycetes</taxon>
        <taxon>Sebacinales</taxon>
        <taxon>Serendipitaceae</taxon>
        <taxon>Serendipita</taxon>
    </lineage>
</organism>
<feature type="active site" description="Nucleophile" evidence="4">
    <location>
        <position position="6"/>
    </location>
</feature>
<comment type="caution">
    <text evidence="4">Lacks conserved residue(s) required for the propagation of feature annotation.</text>
</comment>
<name>G4T8Q2_SERID</name>
<keyword evidence="3 4" id="KW-0443">Lipid metabolism</keyword>
<feature type="short sequence motif" description="GXSXG" evidence="4">
    <location>
        <begin position="4"/>
        <end position="8"/>
    </location>
</feature>
<dbReference type="OMA" id="ECISAYN"/>
<evidence type="ECO:0000313" key="7">
    <source>
        <dbReference type="EMBL" id="CCA67711.1"/>
    </source>
</evidence>
<feature type="domain" description="PNPLA" evidence="6">
    <location>
        <begin position="1"/>
        <end position="206"/>
    </location>
</feature>
<dbReference type="PROSITE" id="PS51635">
    <property type="entry name" value="PNPLA"/>
    <property type="match status" value="1"/>
</dbReference>
<feature type="active site" description="Proton acceptor" evidence="4">
    <location>
        <position position="193"/>
    </location>
</feature>
<evidence type="ECO:0000313" key="8">
    <source>
        <dbReference type="Proteomes" id="UP000007148"/>
    </source>
</evidence>
<dbReference type="HOGENOM" id="CLU_000288_144_2_1"/>
<feature type="region of interest" description="Disordered" evidence="5">
    <location>
        <begin position="70"/>
        <end position="115"/>
    </location>
</feature>
<dbReference type="PANTHER" id="PTHR24185:SF1">
    <property type="entry name" value="CALCIUM-INDEPENDENT PHOSPHOLIPASE A2-GAMMA"/>
    <property type="match status" value="1"/>
</dbReference>
<accession>G4T8Q2</accession>
<dbReference type="GO" id="GO:0047499">
    <property type="term" value="F:calcium-independent phospholipase A2 activity"/>
    <property type="evidence" value="ECO:0007669"/>
    <property type="project" value="TreeGrafter"/>
</dbReference>
<dbReference type="GO" id="GO:0019369">
    <property type="term" value="P:arachidonate metabolic process"/>
    <property type="evidence" value="ECO:0007669"/>
    <property type="project" value="TreeGrafter"/>
</dbReference>
<evidence type="ECO:0000259" key="6">
    <source>
        <dbReference type="PROSITE" id="PS51635"/>
    </source>
</evidence>
<keyword evidence="8" id="KW-1185">Reference proteome</keyword>
<evidence type="ECO:0000256" key="5">
    <source>
        <dbReference type="SAM" id="MobiDB-lite"/>
    </source>
</evidence>
<dbReference type="OrthoDB" id="630895at2759"/>
<evidence type="ECO:0000256" key="2">
    <source>
        <dbReference type="ARBA" id="ARBA00022963"/>
    </source>
</evidence>
<reference evidence="7 8" key="1">
    <citation type="journal article" date="2011" name="PLoS Pathog.">
        <title>Endophytic Life Strategies Decoded by Genome and Transcriptome Analyses of the Mutualistic Root Symbiont Piriformospora indica.</title>
        <authorList>
            <person name="Zuccaro A."/>
            <person name="Lahrmann U."/>
            <person name="Guldener U."/>
            <person name="Langen G."/>
            <person name="Pfiffi S."/>
            <person name="Biedenkopf D."/>
            <person name="Wong P."/>
            <person name="Samans B."/>
            <person name="Grimm C."/>
            <person name="Basiewicz M."/>
            <person name="Murat C."/>
            <person name="Martin F."/>
            <person name="Kogel K.H."/>
        </authorList>
    </citation>
    <scope>NUCLEOTIDE SEQUENCE [LARGE SCALE GENOMIC DNA]</scope>
    <source>
        <strain evidence="7 8">DSM 11827</strain>
    </source>
</reference>
<dbReference type="Proteomes" id="UP000007148">
    <property type="component" value="Unassembled WGS sequence"/>
</dbReference>
<comment type="caution">
    <text evidence="7">The sequence shown here is derived from an EMBL/GenBank/DDBJ whole genome shotgun (WGS) entry which is preliminary data.</text>
</comment>
<dbReference type="GO" id="GO:0046486">
    <property type="term" value="P:glycerolipid metabolic process"/>
    <property type="evidence" value="ECO:0007669"/>
    <property type="project" value="UniProtKB-ARBA"/>
</dbReference>
<dbReference type="eggNOG" id="KOG4231">
    <property type="taxonomic scope" value="Eukaryota"/>
</dbReference>
<evidence type="ECO:0000256" key="3">
    <source>
        <dbReference type="ARBA" id="ARBA00023098"/>
    </source>
</evidence>
<evidence type="ECO:0000256" key="1">
    <source>
        <dbReference type="ARBA" id="ARBA00022801"/>
    </source>
</evidence>
<dbReference type="InterPro" id="IPR016035">
    <property type="entry name" value="Acyl_Trfase/lysoPLipase"/>
</dbReference>
<dbReference type="EMBL" id="CAFZ01000018">
    <property type="protein sequence ID" value="CCA67711.1"/>
    <property type="molecule type" value="Genomic_DNA"/>
</dbReference>
<feature type="short sequence motif" description="DGA/G" evidence="4">
    <location>
        <begin position="193"/>
        <end position="195"/>
    </location>
</feature>
<dbReference type="SUPFAM" id="SSF52151">
    <property type="entry name" value="FabD/lysophospholipase-like"/>
    <property type="match status" value="1"/>
</dbReference>
<keyword evidence="1 4" id="KW-0378">Hydrolase</keyword>
<dbReference type="InParanoid" id="G4T8Q2"/>
<proteinExistence type="predicted"/>
<dbReference type="AlphaFoldDB" id="G4T8Q2"/>
<dbReference type="InterPro" id="IPR002641">
    <property type="entry name" value="PNPLA_dom"/>
</dbReference>
<gene>
    <name evidence="7" type="ORF">PIIN_01538</name>
</gene>
<dbReference type="PANTHER" id="PTHR24185">
    <property type="entry name" value="CALCIUM-INDEPENDENT PHOSPHOLIPASE A2-GAMMA"/>
    <property type="match status" value="1"/>
</dbReference>
<protein>
    <recommendedName>
        <fullName evidence="6">PNPLA domain-containing protein</fullName>
    </recommendedName>
</protein>
<evidence type="ECO:0000256" key="4">
    <source>
        <dbReference type="PROSITE-ProRule" id="PRU01161"/>
    </source>
</evidence>
<feature type="region of interest" description="Disordered" evidence="5">
    <location>
        <begin position="330"/>
        <end position="353"/>
    </location>
</feature>
<dbReference type="Gene3D" id="3.40.1090.10">
    <property type="entry name" value="Cytosolic phospholipase A2 catalytic domain"/>
    <property type="match status" value="1"/>
</dbReference>
<dbReference type="Pfam" id="PF01734">
    <property type="entry name" value="Patatin"/>
    <property type="match status" value="1"/>
</dbReference>
<dbReference type="STRING" id="1109443.G4T8Q2"/>
<keyword evidence="2 4" id="KW-0442">Lipid degradation</keyword>
<sequence>MSPGTSTGGIISILLGRLRLSVEDCLDIYASLSRKVFKNERFGKGFFQSKFDHTILEEVIKIELKKIKKRTRRHETGQDVPLGGGDSDGEEPSGVPTDSASHIRVRPRRPGSPDIQEGIEARMLDTYDRACKAFVSATPGIDVQRDQPKLFRTYQSRETNAVPDCKIWEAIRATSAAPTFFDSITINDLTYVDGGFGCNNPCIEVYEEARKIWPNREIGVILSLGTGMPKVLSIDNPSYFDQWWPRPWVQVLERIATQCDATHQEMYRKRELRGKYFRFNVQQGLQSVSLAEWDKLGEVGTHTEQYMRDADIVPKLNQAVECILAVETDPGVGTDDEEQQEPPSYSRAISLYR</sequence>
<dbReference type="GO" id="GO:0016020">
    <property type="term" value="C:membrane"/>
    <property type="evidence" value="ECO:0007669"/>
    <property type="project" value="TreeGrafter"/>
</dbReference>
<dbReference type="GO" id="GO:0016042">
    <property type="term" value="P:lipid catabolic process"/>
    <property type="evidence" value="ECO:0007669"/>
    <property type="project" value="UniProtKB-UniRule"/>
</dbReference>